<evidence type="ECO:0000313" key="7">
    <source>
        <dbReference type="Proteomes" id="UP000309033"/>
    </source>
</evidence>
<dbReference type="PANTHER" id="PTHR30563">
    <property type="entry name" value="DNA RECOMBINATION PROTEIN RMUC"/>
    <property type="match status" value="1"/>
</dbReference>
<keyword evidence="4" id="KW-0233">DNA recombination</keyword>
<dbReference type="Gene3D" id="1.10.287.1490">
    <property type="match status" value="1"/>
</dbReference>
<dbReference type="EMBL" id="VANP01000002">
    <property type="protein sequence ID" value="TLP63900.1"/>
    <property type="molecule type" value="Genomic_DNA"/>
</dbReference>
<comment type="function">
    <text evidence="1">Involved in DNA recombination.</text>
</comment>
<evidence type="ECO:0000256" key="1">
    <source>
        <dbReference type="ARBA" id="ARBA00003416"/>
    </source>
</evidence>
<evidence type="ECO:0000256" key="2">
    <source>
        <dbReference type="ARBA" id="ARBA00009840"/>
    </source>
</evidence>
<reference evidence="6" key="1">
    <citation type="submission" date="2019-05" db="EMBL/GenBank/DDBJ databases">
        <title>Isolation, diversity and antifungal activity of Actinobacteria from wheat.</title>
        <authorList>
            <person name="Yu B."/>
        </authorList>
    </citation>
    <scope>NUCLEOTIDE SEQUENCE [LARGE SCALE GENOMIC DNA]</scope>
    <source>
        <strain evidence="6">NEAU-HEGS1-5</strain>
    </source>
</reference>
<accession>A0A5R8ZDQ8</accession>
<dbReference type="PANTHER" id="PTHR30563:SF0">
    <property type="entry name" value="DNA RECOMBINATION PROTEIN RMUC"/>
    <property type="match status" value="1"/>
</dbReference>
<keyword evidence="7" id="KW-1185">Reference proteome</keyword>
<evidence type="ECO:0000256" key="3">
    <source>
        <dbReference type="ARBA" id="ARBA00023054"/>
    </source>
</evidence>
<proteinExistence type="inferred from homology"/>
<dbReference type="InterPro" id="IPR003798">
    <property type="entry name" value="DNA_recombination_RmuC"/>
</dbReference>
<evidence type="ECO:0000256" key="4">
    <source>
        <dbReference type="ARBA" id="ARBA00023172"/>
    </source>
</evidence>
<dbReference type="GO" id="GO:0006310">
    <property type="term" value="P:DNA recombination"/>
    <property type="evidence" value="ECO:0007669"/>
    <property type="project" value="UniProtKB-KW"/>
</dbReference>
<dbReference type="Proteomes" id="UP000309033">
    <property type="component" value="Unassembled WGS sequence"/>
</dbReference>
<comment type="similarity">
    <text evidence="2">Belongs to the RmuC family.</text>
</comment>
<gene>
    <name evidence="6" type="primary">rmuC</name>
    <name evidence="6" type="ORF">FED44_06615</name>
</gene>
<keyword evidence="3" id="KW-0175">Coiled coil</keyword>
<organism evidence="6 7">
    <name type="scientific">Microbispora triticiradicis</name>
    <dbReference type="NCBI Taxonomy" id="2200763"/>
    <lineage>
        <taxon>Bacteria</taxon>
        <taxon>Bacillati</taxon>
        <taxon>Actinomycetota</taxon>
        <taxon>Actinomycetes</taxon>
        <taxon>Streptosporangiales</taxon>
        <taxon>Streptosporangiaceae</taxon>
        <taxon>Microbispora</taxon>
    </lineage>
</organism>
<dbReference type="Pfam" id="PF02646">
    <property type="entry name" value="RmuC"/>
    <property type="match status" value="1"/>
</dbReference>
<dbReference type="AlphaFoldDB" id="A0A5R8ZDQ8"/>
<comment type="caution">
    <text evidence="6">The sequence shown here is derived from an EMBL/GenBank/DDBJ whole genome shotgun (WGS) entry which is preliminary data.</text>
</comment>
<dbReference type="OrthoDB" id="370725at2"/>
<protein>
    <submittedName>
        <fullName evidence="6">DNA recombination protein RmuC</fullName>
    </submittedName>
</protein>
<evidence type="ECO:0000313" key="6">
    <source>
        <dbReference type="EMBL" id="TLP63900.1"/>
    </source>
</evidence>
<feature type="compositionally biased region" description="Basic and acidic residues" evidence="5">
    <location>
        <begin position="48"/>
        <end position="66"/>
    </location>
</feature>
<sequence>MSSVMMPILLALAFAAVAYLVARSRTASERADLKVVQEQHRQAQMQMDDLRSERDKAQKRAADLEREHTATLTELKTLGERSAGLETALDAARMELRRHEVEGEGMRLSLEAERKRFAETDRALREAQLLIASLEAKETELRDEIQRLKEQLSELSAQKQSLQEQATRLEAVRKELDETREQNNRLLEETLRATAADMLKQSQDELVTRAEATLGAVSKPVKDQLAQMDQQLRDFGTTRATAEAKLDQQLVTLTEEGIRTRQETRKLVEALKKPQVRGQWGEMHLKRAAELAGLVEHCDFDLQVHIVDEDTRQRPDMLIHLSGGKHVIVDAKVPMDAFMRAIEASDEAEAGRHWADHARQLRKHVDALGSKEYFRNVASPEFVVLFVPSDAFLQPALDHDPTLLEYAVNKQVLIVTPTSLIAMLRTVAYAWTQAALQNNMKQVYELGRELYDRLAVMGGHLDKLGRALDRSVKTYNEAVGSIEGRVMVTARRLHTLKLVETQLLELRAVEQTTRHLGSPELIESAAAERSVRALPVSATDDAPDVDAVL</sequence>
<evidence type="ECO:0000256" key="5">
    <source>
        <dbReference type="SAM" id="MobiDB-lite"/>
    </source>
</evidence>
<feature type="region of interest" description="Disordered" evidence="5">
    <location>
        <begin position="44"/>
        <end position="66"/>
    </location>
</feature>
<name>A0A5R8ZDQ8_9ACTN</name>